<proteinExistence type="predicted"/>
<dbReference type="EMBL" id="RSED01000010">
    <property type="protein sequence ID" value="RRS03776.1"/>
    <property type="molecule type" value="Genomic_DNA"/>
</dbReference>
<reference evidence="1 2" key="1">
    <citation type="submission" date="2018-12" db="EMBL/GenBank/DDBJ databases">
        <title>The whole draft genome of Aquabacterium sp. SJQ9.</title>
        <authorList>
            <person name="Sun L."/>
            <person name="Gao X."/>
            <person name="Chen W."/>
            <person name="Huang K."/>
        </authorList>
    </citation>
    <scope>NUCLEOTIDE SEQUENCE [LARGE SCALE GENOMIC DNA]</scope>
    <source>
        <strain evidence="1 2">SJQ9</strain>
    </source>
</reference>
<gene>
    <name evidence="1" type="ORF">EIP75_14445</name>
</gene>
<comment type="caution">
    <text evidence="1">The sequence shown here is derived from an EMBL/GenBank/DDBJ whole genome shotgun (WGS) entry which is preliminary data.</text>
</comment>
<dbReference type="OrthoDB" id="5296987at2"/>
<dbReference type="PANTHER" id="PTHR35175">
    <property type="entry name" value="DUF1289 DOMAIN-CONTAINING PROTEIN"/>
    <property type="match status" value="1"/>
</dbReference>
<dbReference type="InterPro" id="IPR010710">
    <property type="entry name" value="DUF1289"/>
</dbReference>
<sequence>MSLPLPSSPVPAPSTPTVTVASPCVRRCTLDQDDVCIGCGRTLDDIRQWGTMSDAQRGECVARAAQRRQERELSWSGVKQAPGS</sequence>
<accession>A0A3R8T180</accession>
<keyword evidence="2" id="KW-1185">Reference proteome</keyword>
<protein>
    <submittedName>
        <fullName evidence="1">DUF1289 domain-containing protein</fullName>
    </submittedName>
</protein>
<organism evidence="1 2">
    <name type="scientific">Aquabacterium soli</name>
    <dbReference type="NCBI Taxonomy" id="2493092"/>
    <lineage>
        <taxon>Bacteria</taxon>
        <taxon>Pseudomonadati</taxon>
        <taxon>Pseudomonadota</taxon>
        <taxon>Betaproteobacteria</taxon>
        <taxon>Burkholderiales</taxon>
        <taxon>Aquabacterium</taxon>
    </lineage>
</organism>
<dbReference type="AlphaFoldDB" id="A0A3R8T180"/>
<dbReference type="RefSeq" id="WP_125243981.1">
    <property type="nucleotide sequence ID" value="NZ_RSED01000010.1"/>
</dbReference>
<dbReference type="PANTHER" id="PTHR35175:SF2">
    <property type="entry name" value="DUF1289 DOMAIN-CONTAINING PROTEIN"/>
    <property type="match status" value="1"/>
</dbReference>
<dbReference type="Proteomes" id="UP000269265">
    <property type="component" value="Unassembled WGS sequence"/>
</dbReference>
<evidence type="ECO:0000313" key="2">
    <source>
        <dbReference type="Proteomes" id="UP000269265"/>
    </source>
</evidence>
<dbReference type="Pfam" id="PF06945">
    <property type="entry name" value="DUF1289"/>
    <property type="match status" value="1"/>
</dbReference>
<evidence type="ECO:0000313" key="1">
    <source>
        <dbReference type="EMBL" id="RRS03776.1"/>
    </source>
</evidence>
<name>A0A3R8T180_9BURK</name>